<proteinExistence type="predicted"/>
<dbReference type="Gene3D" id="3.40.50.2000">
    <property type="entry name" value="Glycogen Phosphorylase B"/>
    <property type="match status" value="2"/>
</dbReference>
<comment type="caution">
    <text evidence="3">The sequence shown here is derived from an EMBL/GenBank/DDBJ whole genome shotgun (WGS) entry which is preliminary data.</text>
</comment>
<keyword evidence="4" id="KW-1185">Reference proteome</keyword>
<dbReference type="Pfam" id="PF13439">
    <property type="entry name" value="Glyco_transf_4"/>
    <property type="match status" value="1"/>
</dbReference>
<reference evidence="3 4" key="1">
    <citation type="submission" date="2019-04" db="EMBL/GenBank/DDBJ databases">
        <title>Flavobacterium sp. nov. isolated from construction timber.</title>
        <authorList>
            <person name="Lin S.-Y."/>
            <person name="Chang C.-T."/>
            <person name="Young C.-C."/>
        </authorList>
    </citation>
    <scope>NUCLEOTIDE SEQUENCE [LARGE SCALE GENOMIC DNA]</scope>
    <source>
        <strain evidence="3 4">CC-CTC003</strain>
    </source>
</reference>
<evidence type="ECO:0000259" key="1">
    <source>
        <dbReference type="Pfam" id="PF00534"/>
    </source>
</evidence>
<organism evidence="3 4">
    <name type="scientific">Flavobacterium supellecticarium</name>
    <dbReference type="NCBI Taxonomy" id="2565924"/>
    <lineage>
        <taxon>Bacteria</taxon>
        <taxon>Pseudomonadati</taxon>
        <taxon>Bacteroidota</taxon>
        <taxon>Flavobacteriia</taxon>
        <taxon>Flavobacteriales</taxon>
        <taxon>Flavobacteriaceae</taxon>
        <taxon>Flavobacterium</taxon>
    </lineage>
</organism>
<feature type="domain" description="Glycosyltransferase subfamily 4-like N-terminal" evidence="2">
    <location>
        <begin position="13"/>
        <end position="177"/>
    </location>
</feature>
<dbReference type="Proteomes" id="UP000307507">
    <property type="component" value="Unassembled WGS sequence"/>
</dbReference>
<dbReference type="OrthoDB" id="9806653at2"/>
<dbReference type="PANTHER" id="PTHR45947:SF3">
    <property type="entry name" value="SULFOQUINOVOSYL TRANSFERASE SQD2"/>
    <property type="match status" value="1"/>
</dbReference>
<evidence type="ECO:0000313" key="3">
    <source>
        <dbReference type="EMBL" id="THF47642.1"/>
    </source>
</evidence>
<accession>A0A4S3ZQ47</accession>
<dbReference type="GO" id="GO:0016757">
    <property type="term" value="F:glycosyltransferase activity"/>
    <property type="evidence" value="ECO:0007669"/>
    <property type="project" value="InterPro"/>
</dbReference>
<dbReference type="EMBL" id="SSNZ01000011">
    <property type="protein sequence ID" value="THF47642.1"/>
    <property type="molecule type" value="Genomic_DNA"/>
</dbReference>
<evidence type="ECO:0000313" key="4">
    <source>
        <dbReference type="Proteomes" id="UP000307507"/>
    </source>
</evidence>
<name>A0A4S3ZQ47_9FLAO</name>
<dbReference type="InterPro" id="IPR028098">
    <property type="entry name" value="Glyco_trans_4-like_N"/>
</dbReference>
<feature type="domain" description="Glycosyl transferase family 1" evidence="1">
    <location>
        <begin position="193"/>
        <end position="350"/>
    </location>
</feature>
<dbReference type="SUPFAM" id="SSF53756">
    <property type="entry name" value="UDP-Glycosyltransferase/glycogen phosphorylase"/>
    <property type="match status" value="1"/>
</dbReference>
<evidence type="ECO:0000259" key="2">
    <source>
        <dbReference type="Pfam" id="PF13439"/>
    </source>
</evidence>
<dbReference type="Pfam" id="PF00534">
    <property type="entry name" value="Glycos_transf_1"/>
    <property type="match status" value="1"/>
</dbReference>
<sequence length="373" mass="42668">MERVKIAHILHSVGGVDVYLRLILENVDRNKIENIVVHGESDTQKEFVDKEGKTIKNYKTTIIRNISFFKDFNAIRNTYKILKKEKPDIIHAHSAKGGVIGKIVGKLLGVKILYTPHAFSYLSAQSNLKRNIFLTIEKNLANGNSTVLATSDSEKNRAIKEVGYKPEKVIVFNNCIEPIGEIQPLSIPKTWPDEYICCVGRPSYQKNIELMIEILYELKKVRPIHLLVIGVGHHSDQLESVKSLIKERDMTAYVTLIDWTSREDVFNLVSQSKMYISTSRYEGMPYSIIESLALSKPSVVSDCDGNRDLIVDGYNGYIVKNNNIEEFKDRILELINDEQKRKEFSANAYQSFSDHFNIKNNISKLESIYSNFR</sequence>
<dbReference type="InterPro" id="IPR001296">
    <property type="entry name" value="Glyco_trans_1"/>
</dbReference>
<dbReference type="InterPro" id="IPR050194">
    <property type="entry name" value="Glycosyltransferase_grp1"/>
</dbReference>
<dbReference type="RefSeq" id="WP_136404316.1">
    <property type="nucleotide sequence ID" value="NZ_SSNZ01000011.1"/>
</dbReference>
<gene>
    <name evidence="3" type="ORF">E6C50_16320</name>
</gene>
<dbReference type="PANTHER" id="PTHR45947">
    <property type="entry name" value="SULFOQUINOVOSYL TRANSFERASE SQD2"/>
    <property type="match status" value="1"/>
</dbReference>
<keyword evidence="3" id="KW-0808">Transferase</keyword>
<dbReference type="AlphaFoldDB" id="A0A4S3ZQ47"/>
<protein>
    <submittedName>
        <fullName evidence="3">Glycosyltransferase family 4 protein</fullName>
    </submittedName>
</protein>